<organism evidence="1 2">
    <name type="scientific">Aedes aegypti</name>
    <name type="common">Yellowfever mosquito</name>
    <name type="synonym">Culex aegypti</name>
    <dbReference type="NCBI Taxonomy" id="7159"/>
    <lineage>
        <taxon>Eukaryota</taxon>
        <taxon>Metazoa</taxon>
        <taxon>Ecdysozoa</taxon>
        <taxon>Arthropoda</taxon>
        <taxon>Hexapoda</taxon>
        <taxon>Insecta</taxon>
        <taxon>Pterygota</taxon>
        <taxon>Neoptera</taxon>
        <taxon>Endopterygota</taxon>
        <taxon>Diptera</taxon>
        <taxon>Nematocera</taxon>
        <taxon>Culicoidea</taxon>
        <taxon>Culicidae</taxon>
        <taxon>Culicinae</taxon>
        <taxon>Aedini</taxon>
        <taxon>Aedes</taxon>
        <taxon>Stegomyia</taxon>
    </lineage>
</organism>
<name>J9HTJ3_AEDAE</name>
<reference evidence="1" key="3">
    <citation type="submission" date="2012-09" db="EMBL/GenBank/DDBJ databases">
        <authorList>
            <consortium name="VectorBase"/>
        </authorList>
    </citation>
    <scope>NUCLEOTIDE SEQUENCE</scope>
    <source>
        <strain evidence="1">Liverpool</strain>
    </source>
</reference>
<proteinExistence type="predicted"/>
<sequence>MIRSQLVIITNRVQIFGPFIFTFVKQLLPRSIDRIRTDSTKYR</sequence>
<dbReference type="EMBL" id="CH477822">
    <property type="protein sequence ID" value="EJY57953.1"/>
    <property type="molecule type" value="Genomic_DNA"/>
</dbReference>
<accession>J9HTJ3</accession>
<protein>
    <submittedName>
        <fullName evidence="1">AAEL017020-PA</fullName>
    </submittedName>
</protein>
<dbReference type="AlphaFoldDB" id="J9HTJ3"/>
<reference evidence="1" key="1">
    <citation type="submission" date="2005-10" db="EMBL/GenBank/DDBJ databases">
        <authorList>
            <person name="Loftus B.J."/>
            <person name="Nene V.M."/>
            <person name="Hannick L.I."/>
            <person name="Bidwell S."/>
            <person name="Haas B."/>
            <person name="Amedeo P."/>
            <person name="Orvis J."/>
            <person name="Wortman J.R."/>
            <person name="White O.R."/>
            <person name="Salzberg S."/>
            <person name="Shumway M."/>
            <person name="Koo H."/>
            <person name="Zhao Y."/>
            <person name="Holmes M."/>
            <person name="Miller J."/>
            <person name="Schatz M."/>
            <person name="Pop M."/>
            <person name="Pai G."/>
            <person name="Utterback T."/>
            <person name="Rogers Y.-H."/>
            <person name="Kravitz S."/>
            <person name="Fraser C.M."/>
        </authorList>
    </citation>
    <scope>NUCLEOTIDE SEQUENCE</scope>
    <source>
        <strain evidence="1">Liverpool</strain>
    </source>
</reference>
<evidence type="ECO:0000313" key="1">
    <source>
        <dbReference type="EMBL" id="EJY57953.1"/>
    </source>
</evidence>
<gene>
    <name evidence="1" type="ORF">AaeL_AAEL017020</name>
</gene>
<dbReference type="Proteomes" id="UP000682892">
    <property type="component" value="Unassembled WGS sequence"/>
</dbReference>
<evidence type="ECO:0000313" key="2">
    <source>
        <dbReference type="Proteomes" id="UP000682892"/>
    </source>
</evidence>
<reference evidence="1" key="2">
    <citation type="journal article" date="2007" name="Science">
        <title>Genome sequence of Aedes aegypti, a major arbovirus vector.</title>
        <authorList>
            <person name="Nene V."/>
            <person name="Wortman J.R."/>
            <person name="Lawson D."/>
            <person name="Haas B."/>
            <person name="Kodira C."/>
            <person name="Tu Z.J."/>
            <person name="Loftus B."/>
            <person name="Xi Z."/>
            <person name="Megy K."/>
            <person name="Grabherr M."/>
            <person name="Ren Q."/>
            <person name="Zdobnov E.M."/>
            <person name="Lobo N.F."/>
            <person name="Campbell K.S."/>
            <person name="Brown S.E."/>
            <person name="Bonaldo M.F."/>
            <person name="Zhu J."/>
            <person name="Sinkins S.P."/>
            <person name="Hogenkamp D.G."/>
            <person name="Amedeo P."/>
            <person name="Arensburger P."/>
            <person name="Atkinson P.W."/>
            <person name="Bidwell S."/>
            <person name="Biedler J."/>
            <person name="Birney E."/>
            <person name="Bruggner R.V."/>
            <person name="Costas J."/>
            <person name="Coy M.R."/>
            <person name="Crabtree J."/>
            <person name="Crawford M."/>
            <person name="Debruyn B."/>
            <person name="Decaprio D."/>
            <person name="Eiglmeier K."/>
            <person name="Eisenstadt E."/>
            <person name="El-Dorry H."/>
            <person name="Gelbart W.M."/>
            <person name="Gomes S.L."/>
            <person name="Hammond M."/>
            <person name="Hannick L.I."/>
            <person name="Hogan J.R."/>
            <person name="Holmes M.H."/>
            <person name="Jaffe D."/>
            <person name="Johnston J.S."/>
            <person name="Kennedy R.C."/>
            <person name="Koo H."/>
            <person name="Kravitz S."/>
            <person name="Kriventseva E.V."/>
            <person name="Kulp D."/>
            <person name="Labutti K."/>
            <person name="Lee E."/>
            <person name="Li S."/>
            <person name="Lovin D.D."/>
            <person name="Mao C."/>
            <person name="Mauceli E."/>
            <person name="Menck C.F."/>
            <person name="Miller J.R."/>
            <person name="Montgomery P."/>
            <person name="Mori A."/>
            <person name="Nascimento A.L."/>
            <person name="Naveira H.F."/>
            <person name="Nusbaum C."/>
            <person name="O'leary S."/>
            <person name="Orvis J."/>
            <person name="Pertea M."/>
            <person name="Quesneville H."/>
            <person name="Reidenbach K.R."/>
            <person name="Rogers Y.H."/>
            <person name="Roth C.W."/>
            <person name="Schneider J.R."/>
            <person name="Schatz M."/>
            <person name="Shumway M."/>
            <person name="Stanke M."/>
            <person name="Stinson E.O."/>
            <person name="Tubio J.M."/>
            <person name="Vanzee J.P."/>
            <person name="Verjovski-Almeida S."/>
            <person name="Werner D."/>
            <person name="White O."/>
            <person name="Wyder S."/>
            <person name="Zeng Q."/>
            <person name="Zhao Q."/>
            <person name="Zhao Y."/>
            <person name="Hill C.A."/>
            <person name="Raikhel A.S."/>
            <person name="Soares M.B."/>
            <person name="Knudson D.L."/>
            <person name="Lee N.H."/>
            <person name="Galagan J."/>
            <person name="Salzberg S.L."/>
            <person name="Paulsen I.T."/>
            <person name="Dimopoulos G."/>
            <person name="Collins F.H."/>
            <person name="Birren B."/>
            <person name="Fraser-Liggett C.M."/>
            <person name="Severson D.W."/>
        </authorList>
    </citation>
    <scope>NUCLEOTIDE SEQUENCE [LARGE SCALE GENOMIC DNA]</scope>
    <source>
        <strain evidence="1">Liverpool</strain>
    </source>
</reference>
<dbReference type="HOGENOM" id="CLU_3242493_0_0_1"/>
<dbReference type="PaxDb" id="7159-AAEL017020-PA"/>